<dbReference type="AlphaFoldDB" id="A0A8T0APE4"/>
<evidence type="ECO:0000313" key="2">
    <source>
        <dbReference type="Proteomes" id="UP000606274"/>
    </source>
</evidence>
<proteinExistence type="predicted"/>
<evidence type="ECO:0000313" key="1">
    <source>
        <dbReference type="EMBL" id="KAF7693950.1"/>
    </source>
</evidence>
<dbReference type="Proteomes" id="UP000606274">
    <property type="component" value="Unassembled WGS sequence"/>
</dbReference>
<keyword evidence="2" id="KW-1185">Reference proteome</keyword>
<organism evidence="1 2">
    <name type="scientific">Silurus meridionalis</name>
    <name type="common">Southern catfish</name>
    <name type="synonym">Silurus soldatovi meridionalis</name>
    <dbReference type="NCBI Taxonomy" id="175797"/>
    <lineage>
        <taxon>Eukaryota</taxon>
        <taxon>Metazoa</taxon>
        <taxon>Chordata</taxon>
        <taxon>Craniata</taxon>
        <taxon>Vertebrata</taxon>
        <taxon>Euteleostomi</taxon>
        <taxon>Actinopterygii</taxon>
        <taxon>Neopterygii</taxon>
        <taxon>Teleostei</taxon>
        <taxon>Ostariophysi</taxon>
        <taxon>Siluriformes</taxon>
        <taxon>Siluridae</taxon>
        <taxon>Silurus</taxon>
    </lineage>
</organism>
<comment type="caution">
    <text evidence="1">The sequence shown here is derived from an EMBL/GenBank/DDBJ whole genome shotgun (WGS) entry which is preliminary data.</text>
</comment>
<gene>
    <name evidence="1" type="ORF">HF521_007703</name>
</gene>
<name>A0A8T0APE4_SILME</name>
<dbReference type="EMBL" id="JABFDY010000018">
    <property type="protein sequence ID" value="KAF7693950.1"/>
    <property type="molecule type" value="Genomic_DNA"/>
</dbReference>
<protein>
    <submittedName>
        <fullName evidence="1">Uncharacterized protein</fullName>
    </submittedName>
</protein>
<sequence>MKGKQQTRRHCRGIKRKVKKGQSIQVHSHEAAIFSSIAEQNSQVADMAVVQNAVLLITLAIAVQEYNGVPKRTRYALHPPCLDLLIVERMTQRVSKVVPGADHNNILLKSKTFDKIRRKKYLHSCVLEKIIEFYENVLSSDQYIQTYHPDLISTLEKVRNCSYKVKRCEMLYEQANHQSALEIAEADMSAQEVAIFQLQKLNHATERLNHTTIRETAMDELKSLHHYILGRAFRKTNG</sequence>
<reference evidence="1" key="1">
    <citation type="submission" date="2020-08" db="EMBL/GenBank/DDBJ databases">
        <title>Chromosome-level assembly of Southern catfish (Silurus meridionalis) provides insights into visual adaptation to the nocturnal and benthic lifestyles.</title>
        <authorList>
            <person name="Zhang Y."/>
            <person name="Wang D."/>
            <person name="Peng Z."/>
        </authorList>
    </citation>
    <scope>NUCLEOTIDE SEQUENCE</scope>
    <source>
        <strain evidence="1">SWU-2019-XX</strain>
        <tissue evidence="1">Muscle</tissue>
    </source>
</reference>
<accession>A0A8T0APE4</accession>